<evidence type="ECO:0000313" key="4">
    <source>
        <dbReference type="Proteomes" id="UP000634136"/>
    </source>
</evidence>
<sequence length="82" mass="9212">MRCATLVLVLVMIMGIFICLCEGRKARNMVEEMNMKKDKIGIGEKEDEEKGNNNIPADGYAGDLNNHHYIPRQNFNGPTSGR</sequence>
<reference evidence="3" key="1">
    <citation type="submission" date="2020-09" db="EMBL/GenBank/DDBJ databases">
        <title>Genome-Enabled Discovery of Anthraquinone Biosynthesis in Senna tora.</title>
        <authorList>
            <person name="Kang S.-H."/>
            <person name="Pandey R.P."/>
            <person name="Lee C.-M."/>
            <person name="Sim J.-S."/>
            <person name="Jeong J.-T."/>
            <person name="Choi B.-S."/>
            <person name="Jung M."/>
            <person name="Ginzburg D."/>
            <person name="Zhao K."/>
            <person name="Won S.Y."/>
            <person name="Oh T.-J."/>
            <person name="Yu Y."/>
            <person name="Kim N.-H."/>
            <person name="Lee O.R."/>
            <person name="Lee T.-H."/>
            <person name="Bashyal P."/>
            <person name="Kim T.-S."/>
            <person name="Lee W.-H."/>
            <person name="Kawkins C."/>
            <person name="Kim C.-K."/>
            <person name="Kim J.S."/>
            <person name="Ahn B.O."/>
            <person name="Rhee S.Y."/>
            <person name="Sohng J.K."/>
        </authorList>
    </citation>
    <scope>NUCLEOTIDE SEQUENCE</scope>
    <source>
        <tissue evidence="3">Leaf</tissue>
    </source>
</reference>
<feature type="compositionally biased region" description="Basic and acidic residues" evidence="1">
    <location>
        <begin position="41"/>
        <end position="51"/>
    </location>
</feature>
<feature type="compositionally biased region" description="Polar residues" evidence="1">
    <location>
        <begin position="73"/>
        <end position="82"/>
    </location>
</feature>
<proteinExistence type="predicted"/>
<dbReference type="AlphaFoldDB" id="A0A834SJT5"/>
<feature type="region of interest" description="Disordered" evidence="1">
    <location>
        <begin position="41"/>
        <end position="82"/>
    </location>
</feature>
<feature type="signal peptide" evidence="2">
    <location>
        <begin position="1"/>
        <end position="23"/>
    </location>
</feature>
<keyword evidence="2" id="KW-0732">Signal</keyword>
<keyword evidence="4" id="KW-1185">Reference proteome</keyword>
<evidence type="ECO:0000256" key="2">
    <source>
        <dbReference type="SAM" id="SignalP"/>
    </source>
</evidence>
<protein>
    <submittedName>
        <fullName evidence="3">Uncharacterized protein</fullName>
    </submittedName>
</protein>
<dbReference type="PANTHER" id="PTHR36040">
    <property type="entry name" value="OS04G0188500 PROTEIN"/>
    <property type="match status" value="1"/>
</dbReference>
<comment type="caution">
    <text evidence="3">The sequence shown here is derived from an EMBL/GenBank/DDBJ whole genome shotgun (WGS) entry which is preliminary data.</text>
</comment>
<evidence type="ECO:0000256" key="1">
    <source>
        <dbReference type="SAM" id="MobiDB-lite"/>
    </source>
</evidence>
<name>A0A834SJT5_9FABA</name>
<feature type="chain" id="PRO_5032433845" evidence="2">
    <location>
        <begin position="24"/>
        <end position="82"/>
    </location>
</feature>
<dbReference type="PANTHER" id="PTHR36040:SF5">
    <property type="entry name" value="TRANSMEMBRANE PROTEIN"/>
    <property type="match status" value="1"/>
</dbReference>
<accession>A0A834SJT5</accession>
<dbReference type="EMBL" id="JAAIUW010000012">
    <property type="protein sequence ID" value="KAF7805615.1"/>
    <property type="molecule type" value="Genomic_DNA"/>
</dbReference>
<dbReference type="Proteomes" id="UP000634136">
    <property type="component" value="Unassembled WGS sequence"/>
</dbReference>
<evidence type="ECO:0000313" key="3">
    <source>
        <dbReference type="EMBL" id="KAF7805615.1"/>
    </source>
</evidence>
<organism evidence="3 4">
    <name type="scientific">Senna tora</name>
    <dbReference type="NCBI Taxonomy" id="362788"/>
    <lineage>
        <taxon>Eukaryota</taxon>
        <taxon>Viridiplantae</taxon>
        <taxon>Streptophyta</taxon>
        <taxon>Embryophyta</taxon>
        <taxon>Tracheophyta</taxon>
        <taxon>Spermatophyta</taxon>
        <taxon>Magnoliopsida</taxon>
        <taxon>eudicotyledons</taxon>
        <taxon>Gunneridae</taxon>
        <taxon>Pentapetalae</taxon>
        <taxon>rosids</taxon>
        <taxon>fabids</taxon>
        <taxon>Fabales</taxon>
        <taxon>Fabaceae</taxon>
        <taxon>Caesalpinioideae</taxon>
        <taxon>Cassia clade</taxon>
        <taxon>Senna</taxon>
    </lineage>
</organism>
<gene>
    <name evidence="3" type="ORF">G2W53_037776</name>
</gene>